<reference evidence="1 2" key="1">
    <citation type="submission" date="2017-02" db="EMBL/GenBank/DDBJ databases">
        <authorList>
            <person name="Peterson S.W."/>
        </authorList>
    </citation>
    <scope>NUCLEOTIDE SEQUENCE [LARGE SCALE GENOMIC DNA]</scope>
    <source>
        <strain evidence="1 2">DSM 22899</strain>
    </source>
</reference>
<dbReference type="STRING" id="623280.SAMN05660226_01326"/>
<dbReference type="Proteomes" id="UP000190541">
    <property type="component" value="Unassembled WGS sequence"/>
</dbReference>
<evidence type="ECO:0000313" key="2">
    <source>
        <dbReference type="Proteomes" id="UP000190541"/>
    </source>
</evidence>
<sequence length="45" mass="4957">MMSTMASNINPTFNLLGIPISSGKDKKLLGASHTDVRLFTYLCIR</sequence>
<keyword evidence="2" id="KW-1185">Reference proteome</keyword>
<dbReference type="AlphaFoldDB" id="A0A1T5B493"/>
<dbReference type="EMBL" id="FUYS01000002">
    <property type="protein sequence ID" value="SKB41887.1"/>
    <property type="molecule type" value="Genomic_DNA"/>
</dbReference>
<organism evidence="1 2">
    <name type="scientific">Parapedobacter luteus</name>
    <dbReference type="NCBI Taxonomy" id="623280"/>
    <lineage>
        <taxon>Bacteria</taxon>
        <taxon>Pseudomonadati</taxon>
        <taxon>Bacteroidota</taxon>
        <taxon>Sphingobacteriia</taxon>
        <taxon>Sphingobacteriales</taxon>
        <taxon>Sphingobacteriaceae</taxon>
        <taxon>Parapedobacter</taxon>
    </lineage>
</organism>
<gene>
    <name evidence="1" type="ORF">SAMN05660226_01326</name>
</gene>
<protein>
    <submittedName>
        <fullName evidence="1">Uncharacterized protein</fullName>
    </submittedName>
</protein>
<evidence type="ECO:0000313" key="1">
    <source>
        <dbReference type="EMBL" id="SKB41887.1"/>
    </source>
</evidence>
<proteinExistence type="predicted"/>
<name>A0A1T5B493_9SPHI</name>
<accession>A0A1T5B493</accession>